<gene>
    <name evidence="9" type="ORF">CARN6_2409</name>
</gene>
<evidence type="ECO:0000256" key="4">
    <source>
        <dbReference type="ARBA" id="ARBA00022692"/>
    </source>
</evidence>
<organism evidence="9">
    <name type="scientific">mine drainage metagenome</name>
    <dbReference type="NCBI Taxonomy" id="410659"/>
    <lineage>
        <taxon>unclassified sequences</taxon>
        <taxon>metagenomes</taxon>
        <taxon>ecological metagenomes</taxon>
    </lineage>
</organism>
<evidence type="ECO:0000259" key="8">
    <source>
        <dbReference type="PROSITE" id="PS50850"/>
    </source>
</evidence>
<protein>
    <submittedName>
        <fullName evidence="9">Putative Valanimycin resistance</fullName>
    </submittedName>
</protein>
<accession>E6QNR6</accession>
<dbReference type="PROSITE" id="PS50850">
    <property type="entry name" value="MFS"/>
    <property type="match status" value="1"/>
</dbReference>
<dbReference type="AlphaFoldDB" id="E6QNR6"/>
<evidence type="ECO:0000256" key="3">
    <source>
        <dbReference type="ARBA" id="ARBA00022475"/>
    </source>
</evidence>
<feature type="domain" description="Major facilitator superfamily (MFS) profile" evidence="8">
    <location>
        <begin position="1"/>
        <end position="396"/>
    </location>
</feature>
<evidence type="ECO:0000256" key="5">
    <source>
        <dbReference type="ARBA" id="ARBA00022989"/>
    </source>
</evidence>
<comment type="caution">
    <text evidence="9">The sequence shown here is derived from an EMBL/GenBank/DDBJ whole genome shotgun (WGS) entry which is preliminary data.</text>
</comment>
<feature type="transmembrane region" description="Helical" evidence="7">
    <location>
        <begin position="135"/>
        <end position="161"/>
    </location>
</feature>
<evidence type="ECO:0000256" key="7">
    <source>
        <dbReference type="SAM" id="Phobius"/>
    </source>
</evidence>
<feature type="transmembrane region" description="Helical" evidence="7">
    <location>
        <begin position="76"/>
        <end position="99"/>
    </location>
</feature>
<keyword evidence="3" id="KW-1003">Cell membrane</keyword>
<evidence type="ECO:0000313" key="9">
    <source>
        <dbReference type="EMBL" id="CBI08887.1"/>
    </source>
</evidence>
<dbReference type="InterPro" id="IPR036259">
    <property type="entry name" value="MFS_trans_sf"/>
</dbReference>
<dbReference type="Gene3D" id="1.20.1250.20">
    <property type="entry name" value="MFS general substrate transporter like domains"/>
    <property type="match status" value="1"/>
</dbReference>
<feature type="transmembrane region" description="Helical" evidence="7">
    <location>
        <begin position="213"/>
        <end position="236"/>
    </location>
</feature>
<dbReference type="InterPro" id="IPR050171">
    <property type="entry name" value="MFS_Transporters"/>
</dbReference>
<sequence length="396" mass="41351">MVSTIWTKVSYWTCVTCSMALMISTNVASGVYPLYRSLHILSTFQITEVFAAYICGLIPILLVSSWLSAKYGLRTVIISALIFAVLGTAIIGFGGTFAYFLLGRVLQGVAVGLSTGNLAAAIIRLEPNGNHHRAALAIGLAMTIGGGAAPIIGAAVAQYIAQPTLTPYLLVIILLALLLPLSFTLPRTKQHAPSITCPRVPGPIREAFETSAIAAFLAWSVAAMFLSVVPVVVASHLQHSDLVVPSIAAGTVLIVSGITQASAMRIRPQTSLQSGYCILAVAAVLLILGEVSEGLALILLSSVIGGIGHGLTFLGATRLLNAEIHGIEAHTEVLAAYNVAIYFGVGVPALCVGALSTVISASLAVCAFGGFVIVLALFGLTRFRVSRRIQNPANEY</sequence>
<keyword evidence="5 7" id="KW-1133">Transmembrane helix</keyword>
<feature type="transmembrane region" description="Helical" evidence="7">
    <location>
        <begin position="167"/>
        <end position="185"/>
    </location>
</feature>
<dbReference type="InterPro" id="IPR011701">
    <property type="entry name" value="MFS"/>
</dbReference>
<feature type="transmembrane region" description="Helical" evidence="7">
    <location>
        <begin position="105"/>
        <end position="123"/>
    </location>
</feature>
<keyword evidence="2" id="KW-0813">Transport</keyword>
<evidence type="ECO:0000256" key="2">
    <source>
        <dbReference type="ARBA" id="ARBA00022448"/>
    </source>
</evidence>
<feature type="transmembrane region" description="Helical" evidence="7">
    <location>
        <begin position="50"/>
        <end position="69"/>
    </location>
</feature>
<feature type="transmembrane region" description="Helical" evidence="7">
    <location>
        <begin position="295"/>
        <end position="314"/>
    </location>
</feature>
<reference evidence="9" key="1">
    <citation type="submission" date="2009-10" db="EMBL/GenBank/DDBJ databases">
        <title>Diversity of trophic interactions inside an arsenic-rich microbial ecosystem.</title>
        <authorList>
            <person name="Bertin P.N."/>
            <person name="Heinrich-Salmeron A."/>
            <person name="Pelletier E."/>
            <person name="Goulhen-Chollet F."/>
            <person name="Arsene-Ploetze F."/>
            <person name="Gallien S."/>
            <person name="Calteau A."/>
            <person name="Vallenet D."/>
            <person name="Casiot C."/>
            <person name="Chane-Woon-Ming B."/>
            <person name="Giloteaux L."/>
            <person name="Barakat M."/>
            <person name="Bonnefoy V."/>
            <person name="Bruneel O."/>
            <person name="Chandler M."/>
            <person name="Cleiss J."/>
            <person name="Duran R."/>
            <person name="Elbaz-Poulichet F."/>
            <person name="Fonknechten N."/>
            <person name="Lauga B."/>
            <person name="Mornico D."/>
            <person name="Ortet P."/>
            <person name="Schaeffer C."/>
            <person name="Siguier P."/>
            <person name="Alexander Thil Smith A."/>
            <person name="Van Dorsselaer A."/>
            <person name="Weissenbach J."/>
            <person name="Medigue C."/>
            <person name="Le Paslier D."/>
        </authorList>
    </citation>
    <scope>NUCLEOTIDE SEQUENCE</scope>
</reference>
<dbReference type="InterPro" id="IPR020846">
    <property type="entry name" value="MFS_dom"/>
</dbReference>
<keyword evidence="6 7" id="KW-0472">Membrane</keyword>
<feature type="transmembrane region" description="Helical" evidence="7">
    <location>
        <begin position="361"/>
        <end position="380"/>
    </location>
</feature>
<comment type="subcellular location">
    <subcellularLocation>
        <location evidence="1">Cell membrane</location>
        <topology evidence="1">Multi-pass membrane protein</topology>
    </subcellularLocation>
</comment>
<dbReference type="SUPFAM" id="SSF103473">
    <property type="entry name" value="MFS general substrate transporter"/>
    <property type="match status" value="1"/>
</dbReference>
<evidence type="ECO:0000256" key="1">
    <source>
        <dbReference type="ARBA" id="ARBA00004651"/>
    </source>
</evidence>
<feature type="transmembrane region" description="Helical" evidence="7">
    <location>
        <begin position="271"/>
        <end position="289"/>
    </location>
</feature>
<dbReference type="Pfam" id="PF07690">
    <property type="entry name" value="MFS_1"/>
    <property type="match status" value="1"/>
</dbReference>
<dbReference type="PANTHER" id="PTHR23517:SF13">
    <property type="entry name" value="MAJOR FACILITATOR SUPERFAMILY MFS_1"/>
    <property type="match status" value="1"/>
</dbReference>
<name>E6QNR6_9ZZZZ</name>
<proteinExistence type="predicted"/>
<feature type="transmembrane region" description="Helical" evidence="7">
    <location>
        <begin position="12"/>
        <end position="35"/>
    </location>
</feature>
<keyword evidence="4 7" id="KW-0812">Transmembrane</keyword>
<feature type="transmembrane region" description="Helical" evidence="7">
    <location>
        <begin position="242"/>
        <end position="259"/>
    </location>
</feature>
<dbReference type="EMBL" id="CABQ01000289">
    <property type="protein sequence ID" value="CBI08887.1"/>
    <property type="molecule type" value="Genomic_DNA"/>
</dbReference>
<feature type="transmembrane region" description="Helical" evidence="7">
    <location>
        <begin position="335"/>
        <end position="355"/>
    </location>
</feature>
<dbReference type="PANTHER" id="PTHR23517">
    <property type="entry name" value="RESISTANCE PROTEIN MDTM, PUTATIVE-RELATED-RELATED"/>
    <property type="match status" value="1"/>
</dbReference>
<evidence type="ECO:0000256" key="6">
    <source>
        <dbReference type="ARBA" id="ARBA00023136"/>
    </source>
</evidence>
<dbReference type="GO" id="GO:0005886">
    <property type="term" value="C:plasma membrane"/>
    <property type="evidence" value="ECO:0007669"/>
    <property type="project" value="UniProtKB-SubCell"/>
</dbReference>
<dbReference type="GO" id="GO:0022857">
    <property type="term" value="F:transmembrane transporter activity"/>
    <property type="evidence" value="ECO:0007669"/>
    <property type="project" value="InterPro"/>
</dbReference>